<dbReference type="OrthoDB" id="610799at2759"/>
<dbReference type="PANTHER" id="PTHR33647:SF10">
    <property type="entry name" value="DUF4228 DOMAIN-CONTAINING PROTEIN"/>
    <property type="match status" value="1"/>
</dbReference>
<gene>
    <name evidence="2" type="primary">Vigan.05G082400</name>
    <name evidence="2" type="ORF">VIGAN_05082400</name>
</gene>
<accession>A0A0S3S3S9</accession>
<keyword evidence="3" id="KW-1185">Reference proteome</keyword>
<reference evidence="2 3" key="1">
    <citation type="journal article" date="2015" name="Sci. Rep.">
        <title>The power of single molecule real-time sequencing technology in the de novo assembly of a eukaryotic genome.</title>
        <authorList>
            <person name="Sakai H."/>
            <person name="Naito K."/>
            <person name="Ogiso-Tanaka E."/>
            <person name="Takahashi Y."/>
            <person name="Iseki K."/>
            <person name="Muto C."/>
            <person name="Satou K."/>
            <person name="Teruya K."/>
            <person name="Shiroma A."/>
            <person name="Shimoji M."/>
            <person name="Hirano T."/>
            <person name="Itoh T."/>
            <person name="Kaga A."/>
            <person name="Tomooka N."/>
        </authorList>
    </citation>
    <scope>NUCLEOTIDE SEQUENCE [LARGE SCALE GENOMIC DNA]</scope>
    <source>
        <strain evidence="3">cv. Shumari</strain>
    </source>
</reference>
<evidence type="ECO:0000313" key="3">
    <source>
        <dbReference type="Proteomes" id="UP000291084"/>
    </source>
</evidence>
<dbReference type="Proteomes" id="UP000291084">
    <property type="component" value="Chromosome 5"/>
</dbReference>
<feature type="compositionally biased region" description="Low complexity" evidence="1">
    <location>
        <begin position="9"/>
        <end position="30"/>
    </location>
</feature>
<protein>
    <submittedName>
        <fullName evidence="2">Uncharacterized protein</fullName>
    </submittedName>
</protein>
<evidence type="ECO:0000256" key="1">
    <source>
        <dbReference type="SAM" id="MobiDB-lite"/>
    </source>
</evidence>
<dbReference type="PANTHER" id="PTHR33647">
    <property type="entry name" value="OS01G0793900 PROTEIN"/>
    <property type="match status" value="1"/>
</dbReference>
<sequence>MGNCCATESSWGGDDWGSLSSKRRSMSSGKVFDEVHEASLDKVEKEKLLGALRAFSDANGKVKIKISKKELAQLLGGKESGKHLGEEGHASAEQFLARLIHARDHSSNEYHDVHHRPWRPVLQSIPEGLLISDRIKEVSCIHQP</sequence>
<organism evidence="2 3">
    <name type="scientific">Vigna angularis var. angularis</name>
    <dbReference type="NCBI Taxonomy" id="157739"/>
    <lineage>
        <taxon>Eukaryota</taxon>
        <taxon>Viridiplantae</taxon>
        <taxon>Streptophyta</taxon>
        <taxon>Embryophyta</taxon>
        <taxon>Tracheophyta</taxon>
        <taxon>Spermatophyta</taxon>
        <taxon>Magnoliopsida</taxon>
        <taxon>eudicotyledons</taxon>
        <taxon>Gunneridae</taxon>
        <taxon>Pentapetalae</taxon>
        <taxon>rosids</taxon>
        <taxon>fabids</taxon>
        <taxon>Fabales</taxon>
        <taxon>Fabaceae</taxon>
        <taxon>Papilionoideae</taxon>
        <taxon>50 kb inversion clade</taxon>
        <taxon>NPAAA clade</taxon>
        <taxon>indigoferoid/millettioid clade</taxon>
        <taxon>Phaseoleae</taxon>
        <taxon>Vigna</taxon>
    </lineage>
</organism>
<proteinExistence type="predicted"/>
<feature type="region of interest" description="Disordered" evidence="1">
    <location>
        <begin position="1"/>
        <end position="30"/>
    </location>
</feature>
<dbReference type="AlphaFoldDB" id="A0A0S3S3S9"/>
<name>A0A0S3S3S9_PHAAN</name>
<evidence type="ECO:0000313" key="2">
    <source>
        <dbReference type="EMBL" id="BAT87457.1"/>
    </source>
</evidence>
<dbReference type="EMBL" id="AP015038">
    <property type="protein sequence ID" value="BAT87457.1"/>
    <property type="molecule type" value="Genomic_DNA"/>
</dbReference>